<dbReference type="Pfam" id="PF00126">
    <property type="entry name" value="HTH_1"/>
    <property type="match status" value="1"/>
</dbReference>
<evidence type="ECO:0000256" key="2">
    <source>
        <dbReference type="ARBA" id="ARBA00023015"/>
    </source>
</evidence>
<dbReference type="PROSITE" id="PS50931">
    <property type="entry name" value="HTH_LYSR"/>
    <property type="match status" value="1"/>
</dbReference>
<dbReference type="Gene3D" id="3.40.190.10">
    <property type="entry name" value="Periplasmic binding protein-like II"/>
    <property type="match status" value="2"/>
</dbReference>
<dbReference type="Gene3D" id="1.10.10.10">
    <property type="entry name" value="Winged helix-like DNA-binding domain superfamily/Winged helix DNA-binding domain"/>
    <property type="match status" value="1"/>
</dbReference>
<name>U5VZ02_9ACTN</name>
<dbReference type="PATRIC" id="fig|1246995.3.peg.2715"/>
<dbReference type="InterPro" id="IPR036390">
    <property type="entry name" value="WH_DNA-bd_sf"/>
</dbReference>
<dbReference type="STRING" id="1246995.AFR_13370"/>
<dbReference type="Pfam" id="PF03466">
    <property type="entry name" value="LysR_substrate"/>
    <property type="match status" value="1"/>
</dbReference>
<dbReference type="HOGENOM" id="CLU_039613_6_0_11"/>
<keyword evidence="7" id="KW-1185">Reference proteome</keyword>
<dbReference type="FunFam" id="1.10.10.10:FF:000001">
    <property type="entry name" value="LysR family transcriptional regulator"/>
    <property type="match status" value="1"/>
</dbReference>
<comment type="similarity">
    <text evidence="1">Belongs to the LysR transcriptional regulatory family.</text>
</comment>
<keyword evidence="4" id="KW-0804">Transcription</keyword>
<dbReference type="InterPro" id="IPR000847">
    <property type="entry name" value="LysR_HTH_N"/>
</dbReference>
<evidence type="ECO:0000313" key="6">
    <source>
        <dbReference type="EMBL" id="AGZ40960.1"/>
    </source>
</evidence>
<feature type="domain" description="HTH lysR-type" evidence="5">
    <location>
        <begin position="1"/>
        <end position="55"/>
    </location>
</feature>
<proteinExistence type="inferred from homology"/>
<evidence type="ECO:0000256" key="4">
    <source>
        <dbReference type="ARBA" id="ARBA00023163"/>
    </source>
</evidence>
<dbReference type="SUPFAM" id="SSF46785">
    <property type="entry name" value="Winged helix' DNA-binding domain"/>
    <property type="match status" value="1"/>
</dbReference>
<dbReference type="GO" id="GO:0003677">
    <property type="term" value="F:DNA binding"/>
    <property type="evidence" value="ECO:0007669"/>
    <property type="project" value="UniProtKB-KW"/>
</dbReference>
<keyword evidence="2" id="KW-0805">Transcription regulation</keyword>
<dbReference type="AlphaFoldDB" id="U5VZ02"/>
<dbReference type="GO" id="GO:0003700">
    <property type="term" value="F:DNA-binding transcription factor activity"/>
    <property type="evidence" value="ECO:0007669"/>
    <property type="project" value="InterPro"/>
</dbReference>
<dbReference type="Proteomes" id="UP000017746">
    <property type="component" value="Chromosome"/>
</dbReference>
<dbReference type="KEGG" id="afs:AFR_13370"/>
<dbReference type="InterPro" id="IPR005119">
    <property type="entry name" value="LysR_subst-bd"/>
</dbReference>
<protein>
    <submittedName>
        <fullName evidence="6">LysR family transcriptional regulator</fullName>
    </submittedName>
</protein>
<dbReference type="EMBL" id="CP006272">
    <property type="protein sequence ID" value="AGZ40960.1"/>
    <property type="molecule type" value="Genomic_DNA"/>
</dbReference>
<accession>U5VZ02</accession>
<evidence type="ECO:0000313" key="7">
    <source>
        <dbReference type="Proteomes" id="UP000017746"/>
    </source>
</evidence>
<reference evidence="6 7" key="1">
    <citation type="journal article" date="2014" name="J. Biotechnol.">
        <title>Complete genome sequence of the actinobacterium Actinoplanes friuliensis HAG 010964, producer of the lipopeptide antibiotic friulimycin.</title>
        <authorList>
            <person name="Ruckert C."/>
            <person name="Szczepanowski R."/>
            <person name="Albersmeier A."/>
            <person name="Goesmann A."/>
            <person name="Fischer N."/>
            <person name="Steinkamper A."/>
            <person name="Puhler A."/>
            <person name="Biener R."/>
            <person name="Schwartz D."/>
            <person name="Kalinowski J."/>
        </authorList>
    </citation>
    <scope>NUCLEOTIDE SEQUENCE [LARGE SCALE GENOMIC DNA]</scope>
    <source>
        <strain evidence="6 7">DSM 7358</strain>
    </source>
</reference>
<evidence type="ECO:0000256" key="1">
    <source>
        <dbReference type="ARBA" id="ARBA00009437"/>
    </source>
</evidence>
<dbReference type="PANTHER" id="PTHR30346:SF29">
    <property type="entry name" value="LYSR SUBSTRATE-BINDING"/>
    <property type="match status" value="1"/>
</dbReference>
<dbReference type="GO" id="GO:0032993">
    <property type="term" value="C:protein-DNA complex"/>
    <property type="evidence" value="ECO:0007669"/>
    <property type="project" value="TreeGrafter"/>
</dbReference>
<sequence>MGLRVVDRVAALGSFTAAADTLGYTQSAVSRQVAAMEAAVGAVLFERHARGVQPTPVGQVLLRHAAVLLAAADAAQRELAAAREQLVGRLVVGGYPTGHVVLLPRALALMRDEHPAVEVAVHSGGSQSLLRMLRARQVELVVVAQMPGIEHDFTGLRSELLLSGRLRVAVPDGHRLAGLASVTPDDLREEPWIVGTGPAGDVHLGAWPGIEQPRIAYAAADWHARLGLVAAGLGIALVPDSVASLISRGMTVVPVDDDGPHTRHVFAVTQRSANPLAKVFVDALRQVATSSAL</sequence>
<evidence type="ECO:0000259" key="5">
    <source>
        <dbReference type="PROSITE" id="PS50931"/>
    </source>
</evidence>
<gene>
    <name evidence="6" type="ORF">AFR_13370</name>
</gene>
<dbReference type="SUPFAM" id="SSF53850">
    <property type="entry name" value="Periplasmic binding protein-like II"/>
    <property type="match status" value="1"/>
</dbReference>
<keyword evidence="3" id="KW-0238">DNA-binding</keyword>
<organism evidence="6 7">
    <name type="scientific">Actinoplanes friuliensis DSM 7358</name>
    <dbReference type="NCBI Taxonomy" id="1246995"/>
    <lineage>
        <taxon>Bacteria</taxon>
        <taxon>Bacillati</taxon>
        <taxon>Actinomycetota</taxon>
        <taxon>Actinomycetes</taxon>
        <taxon>Micromonosporales</taxon>
        <taxon>Micromonosporaceae</taxon>
        <taxon>Actinoplanes</taxon>
    </lineage>
</organism>
<evidence type="ECO:0000256" key="3">
    <source>
        <dbReference type="ARBA" id="ARBA00023125"/>
    </source>
</evidence>
<dbReference type="InterPro" id="IPR036388">
    <property type="entry name" value="WH-like_DNA-bd_sf"/>
</dbReference>
<dbReference type="PRINTS" id="PR00039">
    <property type="entry name" value="HTHLYSR"/>
</dbReference>
<dbReference type="PANTHER" id="PTHR30346">
    <property type="entry name" value="TRANSCRIPTIONAL DUAL REGULATOR HCAR-RELATED"/>
    <property type="match status" value="1"/>
</dbReference>
<dbReference type="eggNOG" id="COG0583">
    <property type="taxonomic scope" value="Bacteria"/>
</dbReference>